<evidence type="ECO:0000256" key="10">
    <source>
        <dbReference type="ARBA" id="ARBA00023242"/>
    </source>
</evidence>
<dbReference type="InterPro" id="IPR000058">
    <property type="entry name" value="Znf_AN1"/>
</dbReference>
<comment type="subcellular location">
    <subcellularLocation>
        <location evidence="2">Nucleus</location>
    </subcellularLocation>
</comment>
<dbReference type="SMART" id="SM00355">
    <property type="entry name" value="ZnF_C2H2"/>
    <property type="match status" value="2"/>
</dbReference>
<keyword evidence="4" id="KW-0677">Repeat</keyword>
<dbReference type="PANTHER" id="PTHR14677:SF27">
    <property type="entry name" value="ZINC FINGER AN1 AND C2H2 DOMAIN-CONTAINING STRESS-ASSOCIATED PROTEIN 11"/>
    <property type="match status" value="1"/>
</dbReference>
<organism evidence="15 16">
    <name type="scientific">Senna tora</name>
    <dbReference type="NCBI Taxonomy" id="362788"/>
    <lineage>
        <taxon>Eukaryota</taxon>
        <taxon>Viridiplantae</taxon>
        <taxon>Streptophyta</taxon>
        <taxon>Embryophyta</taxon>
        <taxon>Tracheophyta</taxon>
        <taxon>Spermatophyta</taxon>
        <taxon>Magnoliopsida</taxon>
        <taxon>eudicotyledons</taxon>
        <taxon>Gunneridae</taxon>
        <taxon>Pentapetalae</taxon>
        <taxon>rosids</taxon>
        <taxon>fabids</taxon>
        <taxon>Fabales</taxon>
        <taxon>Fabaceae</taxon>
        <taxon>Caesalpinioideae</taxon>
        <taxon>Cassia clade</taxon>
        <taxon>Senna</taxon>
    </lineage>
</organism>
<dbReference type="Proteomes" id="UP000634136">
    <property type="component" value="Unassembled WGS sequence"/>
</dbReference>
<evidence type="ECO:0000256" key="3">
    <source>
        <dbReference type="ARBA" id="ARBA00022723"/>
    </source>
</evidence>
<evidence type="ECO:0000256" key="12">
    <source>
        <dbReference type="SAM" id="MobiDB-lite"/>
    </source>
</evidence>
<keyword evidence="3" id="KW-0479">Metal-binding</keyword>
<dbReference type="InterPro" id="IPR036236">
    <property type="entry name" value="Znf_C2H2_sf"/>
</dbReference>
<dbReference type="Pfam" id="PF01428">
    <property type="entry name" value="zf-AN1"/>
    <property type="match status" value="2"/>
</dbReference>
<keyword evidence="9" id="KW-0804">Transcription</keyword>
<comment type="function">
    <text evidence="1">May be involved in environmental stress response.</text>
</comment>
<feature type="domain" description="C2H2-type" evidence="13">
    <location>
        <begin position="272"/>
        <end position="300"/>
    </location>
</feature>
<dbReference type="SUPFAM" id="SSF57667">
    <property type="entry name" value="beta-beta-alpha zinc fingers"/>
    <property type="match status" value="1"/>
</dbReference>
<dbReference type="GO" id="GO:0005634">
    <property type="term" value="C:nucleus"/>
    <property type="evidence" value="ECO:0007669"/>
    <property type="project" value="UniProtKB-SubCell"/>
</dbReference>
<dbReference type="GO" id="GO:0003677">
    <property type="term" value="F:DNA binding"/>
    <property type="evidence" value="ECO:0007669"/>
    <property type="project" value="UniProtKB-KW"/>
</dbReference>
<feature type="domain" description="AN1-type" evidence="14">
    <location>
        <begin position="95"/>
        <end position="145"/>
    </location>
</feature>
<dbReference type="GO" id="GO:0008270">
    <property type="term" value="F:zinc ion binding"/>
    <property type="evidence" value="ECO:0007669"/>
    <property type="project" value="UniProtKB-KW"/>
</dbReference>
<comment type="caution">
    <text evidence="15">The sequence shown here is derived from an EMBL/GenBank/DDBJ whole genome shotgun (WGS) entry which is preliminary data.</text>
</comment>
<keyword evidence="5 11" id="KW-0863">Zinc-finger</keyword>
<name>A0A834TCV8_9FABA</name>
<keyword evidence="10" id="KW-0539">Nucleus</keyword>
<dbReference type="InterPro" id="IPR013087">
    <property type="entry name" value="Znf_C2H2_type"/>
</dbReference>
<dbReference type="AlphaFoldDB" id="A0A834TCV8"/>
<dbReference type="Gene3D" id="4.10.1110.10">
    <property type="entry name" value="AN1-like Zinc finger"/>
    <property type="match status" value="2"/>
</dbReference>
<dbReference type="InterPro" id="IPR057357">
    <property type="entry name" value="Znf-C2H2_ZFAND2A/B"/>
</dbReference>
<evidence type="ECO:0000259" key="13">
    <source>
        <dbReference type="PROSITE" id="PS50157"/>
    </source>
</evidence>
<dbReference type="SUPFAM" id="SSF118310">
    <property type="entry name" value="AN1-like Zinc finger"/>
    <property type="match status" value="2"/>
</dbReference>
<evidence type="ECO:0000313" key="16">
    <source>
        <dbReference type="Proteomes" id="UP000634136"/>
    </source>
</evidence>
<evidence type="ECO:0000313" key="15">
    <source>
        <dbReference type="EMBL" id="KAF7819024.1"/>
    </source>
</evidence>
<evidence type="ECO:0000256" key="11">
    <source>
        <dbReference type="PROSITE-ProRule" id="PRU00042"/>
    </source>
</evidence>
<dbReference type="FunFam" id="4.10.1110.10:FF:000003">
    <property type="entry name" value="AN1-type zinc finger protein 2B isoform X1"/>
    <property type="match status" value="1"/>
</dbReference>
<gene>
    <name evidence="15" type="ORF">G2W53_024479</name>
</gene>
<evidence type="ECO:0000256" key="8">
    <source>
        <dbReference type="ARBA" id="ARBA00023125"/>
    </source>
</evidence>
<feature type="region of interest" description="Disordered" evidence="12">
    <location>
        <begin position="209"/>
        <end position="230"/>
    </location>
</feature>
<dbReference type="InterPro" id="IPR041697">
    <property type="entry name" value="Znf-C2H2_11"/>
</dbReference>
<protein>
    <submittedName>
        <fullName evidence="15">Zinc finger AN1 and C2H2 domain-containing stress-associated protein 16</fullName>
    </submittedName>
</protein>
<keyword evidence="16" id="KW-1185">Reference proteome</keyword>
<evidence type="ECO:0000256" key="5">
    <source>
        <dbReference type="ARBA" id="ARBA00022771"/>
    </source>
</evidence>
<dbReference type="OrthoDB" id="431929at2759"/>
<dbReference type="GO" id="GO:0005737">
    <property type="term" value="C:cytoplasm"/>
    <property type="evidence" value="ECO:0007669"/>
    <property type="project" value="TreeGrafter"/>
</dbReference>
<dbReference type="Gene3D" id="3.30.160.60">
    <property type="entry name" value="Classic Zinc Finger"/>
    <property type="match status" value="1"/>
</dbReference>
<dbReference type="PROSITE" id="PS00028">
    <property type="entry name" value="ZINC_FINGER_C2H2_1"/>
    <property type="match status" value="2"/>
</dbReference>
<evidence type="ECO:0000256" key="9">
    <source>
        <dbReference type="ARBA" id="ARBA00023163"/>
    </source>
</evidence>
<dbReference type="EMBL" id="JAAIUW010000008">
    <property type="protein sequence ID" value="KAF7819024.1"/>
    <property type="molecule type" value="Genomic_DNA"/>
</dbReference>
<proteinExistence type="predicted"/>
<keyword evidence="7" id="KW-0805">Transcription regulation</keyword>
<dbReference type="PROSITE" id="PS51039">
    <property type="entry name" value="ZF_AN1"/>
    <property type="match status" value="2"/>
</dbReference>
<dbReference type="Pfam" id="PF16622">
    <property type="entry name" value="zf-C2H2_11"/>
    <property type="match status" value="1"/>
</dbReference>
<feature type="region of interest" description="Disordered" evidence="12">
    <location>
        <begin position="154"/>
        <end position="175"/>
    </location>
</feature>
<dbReference type="SMART" id="SM00154">
    <property type="entry name" value="ZnF_AN1"/>
    <property type="match status" value="2"/>
</dbReference>
<reference evidence="15" key="1">
    <citation type="submission" date="2020-09" db="EMBL/GenBank/DDBJ databases">
        <title>Genome-Enabled Discovery of Anthraquinone Biosynthesis in Senna tora.</title>
        <authorList>
            <person name="Kang S.-H."/>
            <person name="Pandey R.P."/>
            <person name="Lee C.-M."/>
            <person name="Sim J.-S."/>
            <person name="Jeong J.-T."/>
            <person name="Choi B.-S."/>
            <person name="Jung M."/>
            <person name="Ginzburg D."/>
            <person name="Zhao K."/>
            <person name="Won S.Y."/>
            <person name="Oh T.-J."/>
            <person name="Yu Y."/>
            <person name="Kim N.-H."/>
            <person name="Lee O.R."/>
            <person name="Lee T.-H."/>
            <person name="Bashyal P."/>
            <person name="Kim T.-S."/>
            <person name="Lee W.-H."/>
            <person name="Kawkins C."/>
            <person name="Kim C.-K."/>
            <person name="Kim J.S."/>
            <person name="Ahn B.O."/>
            <person name="Rhee S.Y."/>
            <person name="Sohng J.K."/>
        </authorList>
    </citation>
    <scope>NUCLEOTIDE SEQUENCE</scope>
    <source>
        <tissue evidence="15">Leaf</tissue>
    </source>
</reference>
<keyword evidence="8" id="KW-0238">DNA-binding</keyword>
<evidence type="ECO:0000256" key="2">
    <source>
        <dbReference type="ARBA" id="ARBA00004123"/>
    </source>
</evidence>
<accession>A0A834TCV8</accession>
<keyword evidence="6" id="KW-0862">Zinc</keyword>
<evidence type="ECO:0000256" key="4">
    <source>
        <dbReference type="ARBA" id="ARBA00022737"/>
    </source>
</evidence>
<feature type="domain" description="C2H2-type" evidence="13">
    <location>
        <begin position="232"/>
        <end position="260"/>
    </location>
</feature>
<sequence length="301" mass="33212">MGTPEFPDLGKHCAVQDCKLIDFLPFTCDRCDQVYCLEHRSYIKHQCQKADKLDVTVVICPLCAKGVRLVPDQDPNITWENHVNTDCDPSNYERAVKKKKCPAPGCREILVFSNTIKCRDCLIDHCLKHRFGPDHKCPGPKTLDTSFSFMSLLSKSRKEESKPNPPSSTTSSSKWASSFLNAASNIRASAEAGMSKLGTEINQAWQTARDGMGQSGSSNSSNGHGNGQVEVEQCPQCGAKFSSVTMLVDHVQKVHERSSRNRSRGPTKVTIDVCPKCSRGFRDPVSLVEHVERDHGGSSRA</sequence>
<feature type="domain" description="AN1-type" evidence="14">
    <location>
        <begin position="7"/>
        <end position="55"/>
    </location>
</feature>
<dbReference type="PROSITE" id="PS50157">
    <property type="entry name" value="ZINC_FINGER_C2H2_2"/>
    <property type="match status" value="2"/>
</dbReference>
<dbReference type="PANTHER" id="PTHR14677">
    <property type="entry name" value="ARSENITE INDUCUBLE RNA ASSOCIATED PROTEIN AIP-1-RELATED"/>
    <property type="match status" value="1"/>
</dbReference>
<evidence type="ECO:0000256" key="6">
    <source>
        <dbReference type="ARBA" id="ARBA00022833"/>
    </source>
</evidence>
<evidence type="ECO:0000259" key="14">
    <source>
        <dbReference type="PROSITE" id="PS51039"/>
    </source>
</evidence>
<dbReference type="Pfam" id="PF25403">
    <property type="entry name" value="zf-C2H2_ZFAND2"/>
    <property type="match status" value="1"/>
</dbReference>
<dbReference type="InterPro" id="IPR035896">
    <property type="entry name" value="AN1-like_Znf"/>
</dbReference>
<evidence type="ECO:0000256" key="7">
    <source>
        <dbReference type="ARBA" id="ARBA00023015"/>
    </source>
</evidence>
<evidence type="ECO:0000256" key="1">
    <source>
        <dbReference type="ARBA" id="ARBA00003732"/>
    </source>
</evidence>